<reference evidence="2 3" key="1">
    <citation type="journal article" date="2019" name="Nat. Plants">
        <title>Genome sequencing of Musa balbisiana reveals subgenome evolution and function divergence in polyploid bananas.</title>
        <authorList>
            <person name="Yao X."/>
        </authorList>
    </citation>
    <scope>NUCLEOTIDE SEQUENCE [LARGE SCALE GENOMIC DNA]</scope>
    <source>
        <strain evidence="3">cv. DH-PKW</strain>
        <tissue evidence="2">Leaves</tissue>
    </source>
</reference>
<evidence type="ECO:0000313" key="3">
    <source>
        <dbReference type="Proteomes" id="UP000317650"/>
    </source>
</evidence>
<dbReference type="InterPro" id="IPR044809">
    <property type="entry name" value="AUF1-like"/>
</dbReference>
<dbReference type="AlphaFoldDB" id="A0A4S8JFH4"/>
<feature type="compositionally biased region" description="Polar residues" evidence="1">
    <location>
        <begin position="1"/>
        <end position="16"/>
    </location>
</feature>
<proteinExistence type="predicted"/>
<dbReference type="InterPro" id="IPR032675">
    <property type="entry name" value="LRR_dom_sf"/>
</dbReference>
<protein>
    <recommendedName>
        <fullName evidence="4">F-box domain-containing protein</fullName>
    </recommendedName>
</protein>
<evidence type="ECO:0008006" key="4">
    <source>
        <dbReference type="Google" id="ProtNLM"/>
    </source>
</evidence>
<gene>
    <name evidence="2" type="ORF">C4D60_Mb07t15410</name>
</gene>
<sequence length="485" mass="54618">MQNGSKAATESGSPPTASRRRSIELSMRWIRREGKDGKEKERRKGKRRNRIRESDSTDVELVCRLGDSTELARCRLASRTLRSLSRDVRSVRLFCSRDRFLRSRAPATCDHDTPFRSLVANLASFLSASPGPLSLALAAERPLSAPADEVDDADDLHLTAVPFLARWLPLLAARLRSLAIDDYWLQSCWRPSQALSLIADLCHDLVNLEVRNAWLSVEELKPMHKLTSLTLEFIRLDDANLDKVNECFPSLQALNLIGVGGLKEPKIHLLQLRVCTWTVSNFVLSLTVCAPKLVELKLKCVEPEALHLETPLLSELDVTIKKARATIVVGEKLNLRSLRIESSDLCNLAQVFAHSRTIKRLELKAYGSSHCVDLVEQCTIDLLSTFPDIDELVLGPRAWFILPENLSVRGELRNLKKLMVHLAPEELDAAMITWKLTPLLTHTRYCQVVMLIPAAASMDSRTHVISKCISNFPGIRWKWDTWKCG</sequence>
<evidence type="ECO:0000256" key="1">
    <source>
        <dbReference type="SAM" id="MobiDB-lite"/>
    </source>
</evidence>
<name>A0A4S8JFH4_MUSBA</name>
<dbReference type="Proteomes" id="UP000317650">
    <property type="component" value="Chromosome 7"/>
</dbReference>
<feature type="region of interest" description="Disordered" evidence="1">
    <location>
        <begin position="1"/>
        <end position="53"/>
    </location>
</feature>
<comment type="caution">
    <text evidence="2">The sequence shown here is derived from an EMBL/GenBank/DDBJ whole genome shotgun (WGS) entry which is preliminary data.</text>
</comment>
<dbReference type="EMBL" id="PYDT01000005">
    <property type="protein sequence ID" value="THU60688.1"/>
    <property type="molecule type" value="Genomic_DNA"/>
</dbReference>
<dbReference type="SUPFAM" id="SSF52047">
    <property type="entry name" value="RNI-like"/>
    <property type="match status" value="1"/>
</dbReference>
<organism evidence="2 3">
    <name type="scientific">Musa balbisiana</name>
    <name type="common">Banana</name>
    <dbReference type="NCBI Taxonomy" id="52838"/>
    <lineage>
        <taxon>Eukaryota</taxon>
        <taxon>Viridiplantae</taxon>
        <taxon>Streptophyta</taxon>
        <taxon>Embryophyta</taxon>
        <taxon>Tracheophyta</taxon>
        <taxon>Spermatophyta</taxon>
        <taxon>Magnoliopsida</taxon>
        <taxon>Liliopsida</taxon>
        <taxon>Zingiberales</taxon>
        <taxon>Musaceae</taxon>
        <taxon>Musa</taxon>
    </lineage>
</organism>
<evidence type="ECO:0000313" key="2">
    <source>
        <dbReference type="EMBL" id="THU60688.1"/>
    </source>
</evidence>
<feature type="compositionally biased region" description="Basic and acidic residues" evidence="1">
    <location>
        <begin position="30"/>
        <end position="42"/>
    </location>
</feature>
<dbReference type="Gene3D" id="3.80.10.10">
    <property type="entry name" value="Ribonuclease Inhibitor"/>
    <property type="match status" value="1"/>
</dbReference>
<accession>A0A4S8JFH4</accession>
<keyword evidence="3" id="KW-1185">Reference proteome</keyword>
<dbReference type="PANTHER" id="PTHR31215">
    <property type="entry name" value="OS05G0510400 PROTEIN-RELATED"/>
    <property type="match status" value="1"/>
</dbReference>